<gene>
    <name evidence="1" type="ORF">V2H41_03600</name>
</gene>
<name>A0ABU7RED8_9BACT</name>
<organism evidence="1 2">
    <name type="scientific">Niabella digestorum</name>
    <dbReference type="NCBI Taxonomy" id="3117701"/>
    <lineage>
        <taxon>Bacteria</taxon>
        <taxon>Pseudomonadati</taxon>
        <taxon>Bacteroidota</taxon>
        <taxon>Chitinophagia</taxon>
        <taxon>Chitinophagales</taxon>
        <taxon>Chitinophagaceae</taxon>
        <taxon>Niabella</taxon>
    </lineage>
</organism>
<accession>A0ABU7RED8</accession>
<comment type="caution">
    <text evidence="1">The sequence shown here is derived from an EMBL/GenBank/DDBJ whole genome shotgun (WGS) entry which is preliminary data.</text>
</comment>
<dbReference type="RefSeq" id="WP_330973759.1">
    <property type="nucleotide sequence ID" value="NZ_JAZGLY010000002.1"/>
</dbReference>
<proteinExistence type="predicted"/>
<dbReference type="Proteomes" id="UP001357452">
    <property type="component" value="Unassembled WGS sequence"/>
</dbReference>
<sequence>MHSELLGHEINNLDLRVMAVYGAVSRGEKFENALKAYDLTEEQYNDNINRVLSASA</sequence>
<dbReference type="EMBL" id="JAZGLY010000002">
    <property type="protein sequence ID" value="MEE6186349.1"/>
    <property type="molecule type" value="Genomic_DNA"/>
</dbReference>
<evidence type="ECO:0000313" key="1">
    <source>
        <dbReference type="EMBL" id="MEE6186349.1"/>
    </source>
</evidence>
<protein>
    <submittedName>
        <fullName evidence="1">Uncharacterized protein</fullName>
    </submittedName>
</protein>
<evidence type="ECO:0000313" key="2">
    <source>
        <dbReference type="Proteomes" id="UP001357452"/>
    </source>
</evidence>
<keyword evidence="2" id="KW-1185">Reference proteome</keyword>
<reference evidence="1 2" key="1">
    <citation type="submission" date="2024-01" db="EMBL/GenBank/DDBJ databases">
        <title>Niabella digestum sp. nov., isolated from waste digestion system.</title>
        <authorList>
            <person name="Zhang L."/>
        </authorList>
    </citation>
    <scope>NUCLEOTIDE SEQUENCE [LARGE SCALE GENOMIC DNA]</scope>
    <source>
        <strain evidence="1 2">A18</strain>
    </source>
</reference>